<dbReference type="EMBL" id="KQ459193">
    <property type="protein sequence ID" value="KPJ03004.1"/>
    <property type="molecule type" value="Genomic_DNA"/>
</dbReference>
<reference evidence="11 12" key="1">
    <citation type="journal article" date="2015" name="Nat. Commun.">
        <title>Outbred genome sequencing and CRISPR/Cas9 gene editing in butterflies.</title>
        <authorList>
            <person name="Li X."/>
            <person name="Fan D."/>
            <person name="Zhang W."/>
            <person name="Liu G."/>
            <person name="Zhang L."/>
            <person name="Zhao L."/>
            <person name="Fang X."/>
            <person name="Chen L."/>
            <person name="Dong Y."/>
            <person name="Chen Y."/>
            <person name="Ding Y."/>
            <person name="Zhao R."/>
            <person name="Feng M."/>
            <person name="Zhu Y."/>
            <person name="Feng Y."/>
            <person name="Jiang X."/>
            <person name="Zhu D."/>
            <person name="Xiang H."/>
            <person name="Feng X."/>
            <person name="Li S."/>
            <person name="Wang J."/>
            <person name="Zhang G."/>
            <person name="Kronforst M.R."/>
            <person name="Wang W."/>
        </authorList>
    </citation>
    <scope>NUCLEOTIDE SEQUENCE [LARGE SCALE GENOMIC DNA]</scope>
    <source>
        <strain evidence="11">Ya'a_city_454_Px</strain>
        <tissue evidence="11">Whole body</tissue>
    </source>
</reference>
<keyword evidence="4 7" id="KW-0442">Lipid degradation</keyword>
<evidence type="ECO:0000256" key="9">
    <source>
        <dbReference type="SAM" id="SignalP"/>
    </source>
</evidence>
<dbReference type="FunFam" id="3.40.50.1820:FF:000057">
    <property type="entry name" value="Lipase"/>
    <property type="match status" value="1"/>
</dbReference>
<comment type="similarity">
    <text evidence="1 7">Belongs to the AB hydrolase superfamily. Lipase family.</text>
</comment>
<dbReference type="PANTHER" id="PTHR11005">
    <property type="entry name" value="LYSOSOMAL ACID LIPASE-RELATED"/>
    <property type="match status" value="1"/>
</dbReference>
<evidence type="ECO:0000256" key="3">
    <source>
        <dbReference type="ARBA" id="ARBA00022801"/>
    </source>
</evidence>
<feature type="domain" description="Partial AB-hydrolase lipase" evidence="10">
    <location>
        <begin position="48"/>
        <end position="105"/>
    </location>
</feature>
<evidence type="ECO:0000256" key="4">
    <source>
        <dbReference type="ARBA" id="ARBA00022963"/>
    </source>
</evidence>
<evidence type="ECO:0000256" key="7">
    <source>
        <dbReference type="PIRNR" id="PIRNR000862"/>
    </source>
</evidence>
<dbReference type="Proteomes" id="UP000053268">
    <property type="component" value="Unassembled WGS sequence"/>
</dbReference>
<evidence type="ECO:0000256" key="8">
    <source>
        <dbReference type="PIRSR" id="PIRSR000862-1"/>
    </source>
</evidence>
<feature type="chain" id="PRO_5008264213" description="Lipase" evidence="9">
    <location>
        <begin position="24"/>
        <end position="415"/>
    </location>
</feature>
<feature type="active site" description="Charge relay system" evidence="8">
    <location>
        <position position="358"/>
    </location>
</feature>
<dbReference type="Pfam" id="PF04083">
    <property type="entry name" value="Abhydro_lipase"/>
    <property type="match status" value="1"/>
</dbReference>
<name>A0A194QC53_PAPXU</name>
<feature type="active site" description="Charge relay system" evidence="8">
    <location>
        <position position="389"/>
    </location>
</feature>
<dbReference type="GO" id="GO:0016042">
    <property type="term" value="P:lipid catabolic process"/>
    <property type="evidence" value="ECO:0007669"/>
    <property type="project" value="UniProtKB-KW"/>
</dbReference>
<dbReference type="InterPro" id="IPR029058">
    <property type="entry name" value="AB_hydrolase_fold"/>
</dbReference>
<keyword evidence="2 9" id="KW-0732">Signal</keyword>
<dbReference type="AlphaFoldDB" id="A0A194QC53"/>
<dbReference type="GO" id="GO:0016788">
    <property type="term" value="F:hydrolase activity, acting on ester bonds"/>
    <property type="evidence" value="ECO:0007669"/>
    <property type="project" value="InterPro"/>
</dbReference>
<feature type="active site" description="Nucleophile" evidence="8">
    <location>
        <position position="184"/>
    </location>
</feature>
<evidence type="ECO:0000256" key="6">
    <source>
        <dbReference type="ARBA" id="ARBA00023180"/>
    </source>
</evidence>
<feature type="signal peptide" evidence="9">
    <location>
        <begin position="1"/>
        <end position="23"/>
    </location>
</feature>
<keyword evidence="12" id="KW-1185">Reference proteome</keyword>
<keyword evidence="3 7" id="KW-0378">Hydrolase</keyword>
<dbReference type="Gene3D" id="3.40.50.1820">
    <property type="entry name" value="alpha/beta hydrolase"/>
    <property type="match status" value="1"/>
</dbReference>
<dbReference type="InterPro" id="IPR025483">
    <property type="entry name" value="Lipase_euk"/>
</dbReference>
<protein>
    <recommendedName>
        <fullName evidence="7">Lipase</fullName>
    </recommendedName>
</protein>
<dbReference type="SUPFAM" id="SSF53474">
    <property type="entry name" value="alpha/beta-Hydrolases"/>
    <property type="match status" value="1"/>
</dbReference>
<accession>A0A194QC53</accession>
<evidence type="ECO:0000259" key="10">
    <source>
        <dbReference type="Pfam" id="PF04083"/>
    </source>
</evidence>
<evidence type="ECO:0000256" key="2">
    <source>
        <dbReference type="ARBA" id="ARBA00022729"/>
    </source>
</evidence>
<dbReference type="PIRSF" id="PIRSF000862">
    <property type="entry name" value="Steryl_ester_lip"/>
    <property type="match status" value="1"/>
</dbReference>
<sequence length="415" mass="47186">MSPVTNTSLILYLSLVLFKNVLGDIEAGVRKPLKFNLNYPSEPLINFTELATRHGYVSEQHTVITEDGYILTMFRITKGRNCRRPIKRPPVLLMHGLLMSSDCFLDSGPNAGLAYLISDLCYDLWLPNIRGNYYSRRHIKLDPDVDQDFWDFSNLEFGYYDIPASIDYILHHTKSKKLNYIGFSQGGGSFLVMNSKRPEYMEKTGVAILLEPGTRHTYTRSRLFRLLCETYLLYYPLLTDIGEYEALPLGGIVQKLTAFLCKDSIAASSGCRLALGLIDGPHPGSVETETIKMLFNHFPAGTSLKNIVWYGQAVNVDTFQNFDYGASKNLQVYGSVQPPAFNLSLVEVPIVIIHGRNDFFASPADVEWMASKLPNLLEQFYVEEPLWNHFDVTYSRLTSKYILPKISEYLKKYSN</sequence>
<evidence type="ECO:0000313" key="11">
    <source>
        <dbReference type="EMBL" id="KPJ03004.1"/>
    </source>
</evidence>
<keyword evidence="5" id="KW-0443">Lipid metabolism</keyword>
<dbReference type="InterPro" id="IPR006693">
    <property type="entry name" value="AB_hydrolase_lipase"/>
</dbReference>
<proteinExistence type="inferred from homology"/>
<evidence type="ECO:0000256" key="1">
    <source>
        <dbReference type="ARBA" id="ARBA00010701"/>
    </source>
</evidence>
<keyword evidence="6" id="KW-0325">Glycoprotein</keyword>
<evidence type="ECO:0000256" key="5">
    <source>
        <dbReference type="ARBA" id="ARBA00023098"/>
    </source>
</evidence>
<organism evidence="11 12">
    <name type="scientific">Papilio xuthus</name>
    <name type="common">Asian swallowtail butterfly</name>
    <dbReference type="NCBI Taxonomy" id="66420"/>
    <lineage>
        <taxon>Eukaryota</taxon>
        <taxon>Metazoa</taxon>
        <taxon>Ecdysozoa</taxon>
        <taxon>Arthropoda</taxon>
        <taxon>Hexapoda</taxon>
        <taxon>Insecta</taxon>
        <taxon>Pterygota</taxon>
        <taxon>Neoptera</taxon>
        <taxon>Endopterygota</taxon>
        <taxon>Lepidoptera</taxon>
        <taxon>Glossata</taxon>
        <taxon>Ditrysia</taxon>
        <taxon>Papilionoidea</taxon>
        <taxon>Papilionidae</taxon>
        <taxon>Papilioninae</taxon>
        <taxon>Papilio</taxon>
    </lineage>
</organism>
<dbReference type="STRING" id="66420.A0A194QC53"/>
<gene>
    <name evidence="11" type="ORF">RR46_06162</name>
</gene>
<evidence type="ECO:0000313" key="12">
    <source>
        <dbReference type="Proteomes" id="UP000053268"/>
    </source>
</evidence>